<gene>
    <name evidence="2" type="ORF">DARMORV10_C06P33210.1</name>
</gene>
<feature type="compositionally biased region" description="Basic and acidic residues" evidence="1">
    <location>
        <begin position="1"/>
        <end position="26"/>
    </location>
</feature>
<organism evidence="2">
    <name type="scientific">Brassica napus</name>
    <name type="common">Rape</name>
    <dbReference type="NCBI Taxonomy" id="3708"/>
    <lineage>
        <taxon>Eukaryota</taxon>
        <taxon>Viridiplantae</taxon>
        <taxon>Streptophyta</taxon>
        <taxon>Embryophyta</taxon>
        <taxon>Tracheophyta</taxon>
        <taxon>Spermatophyta</taxon>
        <taxon>Magnoliopsida</taxon>
        <taxon>eudicotyledons</taxon>
        <taxon>Gunneridae</taxon>
        <taxon>Pentapetalae</taxon>
        <taxon>rosids</taxon>
        <taxon>malvids</taxon>
        <taxon>Brassicales</taxon>
        <taxon>Brassicaceae</taxon>
        <taxon>Brassiceae</taxon>
        <taxon>Brassica</taxon>
    </lineage>
</organism>
<dbReference type="EMBL" id="HG994370">
    <property type="protein sequence ID" value="CAF2061113.1"/>
    <property type="molecule type" value="Genomic_DNA"/>
</dbReference>
<feature type="region of interest" description="Disordered" evidence="1">
    <location>
        <begin position="1"/>
        <end position="30"/>
    </location>
</feature>
<evidence type="ECO:0000313" key="2">
    <source>
        <dbReference type="EMBL" id="CAF2061113.1"/>
    </source>
</evidence>
<evidence type="ECO:0000256" key="1">
    <source>
        <dbReference type="SAM" id="MobiDB-lite"/>
    </source>
</evidence>
<dbReference type="AlphaFoldDB" id="A0A816QH80"/>
<reference evidence="2" key="1">
    <citation type="submission" date="2021-01" db="EMBL/GenBank/DDBJ databases">
        <authorList>
            <consortium name="Genoscope - CEA"/>
            <person name="William W."/>
        </authorList>
    </citation>
    <scope>NUCLEOTIDE SEQUENCE</scope>
</reference>
<sequence length="87" mass="9425">MSPQVEKWRARGQTESKSDKGGEPLHHRGSLNCNLITASKNEIFSELEPLDRGGGLGGAGDGDGGSNGGNVVMWVFPFQRLWRRISS</sequence>
<proteinExistence type="predicted"/>
<accession>A0A816QH80</accession>
<dbReference type="Proteomes" id="UP001295469">
    <property type="component" value="Chromosome C06"/>
</dbReference>
<protein>
    <submittedName>
        <fullName evidence="2">(rape) hypothetical protein</fullName>
    </submittedName>
</protein>
<name>A0A816QH80_BRANA</name>